<dbReference type="STRING" id="236234.A0A1J9R589"/>
<dbReference type="Pfam" id="PF00172">
    <property type="entry name" value="Zn_clus"/>
    <property type="match status" value="1"/>
</dbReference>
<comment type="caution">
    <text evidence="6">The sequence shown here is derived from an EMBL/GenBank/DDBJ whole genome shotgun (WGS) entry which is preliminary data.</text>
</comment>
<dbReference type="Proteomes" id="UP000183809">
    <property type="component" value="Unassembled WGS sequence"/>
</dbReference>
<sequence length="945" mass="105865">MSVDSSTMDQLLHAHSNGSADRISKPSPPSHSHSISSASGTSALNPRSCVTCRRRKVKCDKKHPCTNCSKARIECIFPAPGRAPRKARKPPDAELLDRLRKLEGMVKTLGGVEDGSALPAEEEKAPKPPKEVRRQPQVFVGVKPPHNPDSEECAKYRYLPPEDKTIAGLETRFGRLVVDEGKSRYINSSFWASLNNEVNGFVAQELGALAYSLSSLQQVEDIKELLTHDSDDEEDHASPESFTSNAHQGFLFGYSSTSVDMLALHPSEEHAHRLWALFRENVDPLVKVLHIPTIEPKIKSAIENRDHIPRSMEALLFAIYYAVVTSTSEADCEDLFNDTKFNLLARFRFGVEQGLARANFLQTDEFMVLQAFVIFLICLRRNEPARMIWTLTGLVVRMAQTLGIHRDGSHFGLSPFEIELRRRLWWQVCILDARASEDHGCDPTIVEASFDTQIPLNVNDVDLYPSMTEFPKERTGCTEMTFCLVRYEVANVYRRIQYVPPGPVRCNRFLSSVSLEQKERWITEVHSKIEEKYLRDCDMSVPLYWVIATVSRLIMSKMWLMIYHPYQRLDGGASLPQETKDKLFVTSLENVEYSILLETEERTQKWGWLFRTYVQWHAIAFLLSELCHRTEGELVARAWRAVEATAARRWNDLSNDQRKGCLWRPLRKLVARARSARETELAKQQQQQTMQAEAIAQQNFPDVSGQTLGLDMLPQITAAQQLQQQHQHQHQRQFQDISGSLFDSSFDFSTGTSQPLGMDFTTAMASPQVFMTPSGPRSLQTQIAGGDLVSPTSQLLAETRSPPQPHNSPSQVHDSMTSLDWLLKSSPEPIDGADGIPDLSNGNSGNTSSNSISNSGTGTGNTPNGVHKFGGINTSNALNGASPVRNNSASTVSPGVGDPDGMNWANWDDLVAQYGMDVDPAQGLQGDRRDTEQVFVPVRGFETWY</sequence>
<feature type="domain" description="Zn(2)-C6 fungal-type" evidence="5">
    <location>
        <begin position="48"/>
        <end position="77"/>
    </location>
</feature>
<dbReference type="SMART" id="SM00906">
    <property type="entry name" value="Fungal_trans"/>
    <property type="match status" value="1"/>
</dbReference>
<dbReference type="PANTHER" id="PTHR31001:SF50">
    <property type="entry name" value="ZN(II)2CYS6 TRANSCRIPTION FACTOR (EUROFUNG)"/>
    <property type="match status" value="1"/>
</dbReference>
<dbReference type="RefSeq" id="XP_020132922.1">
    <property type="nucleotide sequence ID" value="XM_020269353.1"/>
</dbReference>
<accession>A0A1J9R589</accession>
<dbReference type="GO" id="GO:0000981">
    <property type="term" value="F:DNA-binding transcription factor activity, RNA polymerase II-specific"/>
    <property type="evidence" value="ECO:0007669"/>
    <property type="project" value="InterPro"/>
</dbReference>
<keyword evidence="3" id="KW-0539">Nucleus</keyword>
<dbReference type="Gene3D" id="4.10.240.10">
    <property type="entry name" value="Zn(2)-C6 fungal-type DNA-binding domain"/>
    <property type="match status" value="1"/>
</dbReference>
<dbReference type="GO" id="GO:0003677">
    <property type="term" value="F:DNA binding"/>
    <property type="evidence" value="ECO:0007669"/>
    <property type="project" value="InterPro"/>
</dbReference>
<comment type="subcellular location">
    <subcellularLocation>
        <location evidence="1">Nucleus</location>
    </subcellularLocation>
</comment>
<dbReference type="InterPro" id="IPR001138">
    <property type="entry name" value="Zn2Cys6_DnaBD"/>
</dbReference>
<dbReference type="GO" id="GO:0005634">
    <property type="term" value="C:nucleus"/>
    <property type="evidence" value="ECO:0007669"/>
    <property type="project" value="UniProtKB-SubCell"/>
</dbReference>
<organism evidence="6 7">
    <name type="scientific">Diplodia corticola</name>
    <dbReference type="NCBI Taxonomy" id="236234"/>
    <lineage>
        <taxon>Eukaryota</taxon>
        <taxon>Fungi</taxon>
        <taxon>Dikarya</taxon>
        <taxon>Ascomycota</taxon>
        <taxon>Pezizomycotina</taxon>
        <taxon>Dothideomycetes</taxon>
        <taxon>Dothideomycetes incertae sedis</taxon>
        <taxon>Botryosphaeriales</taxon>
        <taxon>Botryosphaeriaceae</taxon>
        <taxon>Diplodia</taxon>
    </lineage>
</organism>
<keyword evidence="7" id="KW-1185">Reference proteome</keyword>
<evidence type="ECO:0000256" key="4">
    <source>
        <dbReference type="SAM" id="MobiDB-lite"/>
    </source>
</evidence>
<feature type="region of interest" description="Disordered" evidence="4">
    <location>
        <begin position="1"/>
        <end position="46"/>
    </location>
</feature>
<gene>
    <name evidence="6" type="ORF">BKCO1_10000168</name>
</gene>
<reference evidence="6 7" key="1">
    <citation type="submission" date="2016-10" db="EMBL/GenBank/DDBJ databases">
        <title>Proteomics and genomics reveal pathogen-plant mechanisms compatible with a hemibiotrophic lifestyle of Diplodia corticola.</title>
        <authorList>
            <person name="Fernandes I."/>
            <person name="De Jonge R."/>
            <person name="Van De Peer Y."/>
            <person name="Devreese B."/>
            <person name="Alves A."/>
            <person name="Esteves A.C."/>
        </authorList>
    </citation>
    <scope>NUCLEOTIDE SEQUENCE [LARGE SCALE GENOMIC DNA]</scope>
    <source>
        <strain evidence="6 7">CBS 112549</strain>
    </source>
</reference>
<evidence type="ECO:0000259" key="5">
    <source>
        <dbReference type="PROSITE" id="PS50048"/>
    </source>
</evidence>
<dbReference type="OrthoDB" id="3989227at2759"/>
<dbReference type="CDD" id="cd12148">
    <property type="entry name" value="fungal_TF_MHR"/>
    <property type="match status" value="1"/>
</dbReference>
<feature type="compositionally biased region" description="Polar residues" evidence="4">
    <location>
        <begin position="872"/>
        <end position="893"/>
    </location>
</feature>
<feature type="compositionally biased region" description="Basic and acidic residues" evidence="4">
    <location>
        <begin position="121"/>
        <end position="132"/>
    </location>
</feature>
<dbReference type="InterPro" id="IPR050613">
    <property type="entry name" value="Sec_Metabolite_Reg"/>
</dbReference>
<dbReference type="PROSITE" id="PS50048">
    <property type="entry name" value="ZN2_CY6_FUNGAL_2"/>
    <property type="match status" value="1"/>
</dbReference>
<dbReference type="CDD" id="cd00067">
    <property type="entry name" value="GAL4"/>
    <property type="match status" value="1"/>
</dbReference>
<dbReference type="AlphaFoldDB" id="A0A1J9R589"/>
<dbReference type="InterPro" id="IPR036864">
    <property type="entry name" value="Zn2-C6_fun-type_DNA-bd_sf"/>
</dbReference>
<dbReference type="Pfam" id="PF04082">
    <property type="entry name" value="Fungal_trans"/>
    <property type="match status" value="1"/>
</dbReference>
<dbReference type="SUPFAM" id="SSF57701">
    <property type="entry name" value="Zn2/Cys6 DNA-binding domain"/>
    <property type="match status" value="1"/>
</dbReference>
<dbReference type="GO" id="GO:0008270">
    <property type="term" value="F:zinc ion binding"/>
    <property type="evidence" value="ECO:0007669"/>
    <property type="project" value="InterPro"/>
</dbReference>
<dbReference type="GeneID" id="31009612"/>
<protein>
    <submittedName>
        <fullName evidence="6">C6 transcription protein</fullName>
    </submittedName>
</protein>
<feature type="region of interest" description="Disordered" evidence="4">
    <location>
        <begin position="795"/>
        <end position="898"/>
    </location>
</feature>
<evidence type="ECO:0000256" key="3">
    <source>
        <dbReference type="ARBA" id="ARBA00023242"/>
    </source>
</evidence>
<dbReference type="PROSITE" id="PS00463">
    <property type="entry name" value="ZN2_CY6_FUNGAL_1"/>
    <property type="match status" value="1"/>
</dbReference>
<evidence type="ECO:0000313" key="7">
    <source>
        <dbReference type="Proteomes" id="UP000183809"/>
    </source>
</evidence>
<proteinExistence type="predicted"/>
<feature type="compositionally biased region" description="Polar residues" evidence="4">
    <location>
        <begin position="807"/>
        <end position="818"/>
    </location>
</feature>
<evidence type="ECO:0000256" key="1">
    <source>
        <dbReference type="ARBA" id="ARBA00004123"/>
    </source>
</evidence>
<dbReference type="GO" id="GO:0006351">
    <property type="term" value="P:DNA-templated transcription"/>
    <property type="evidence" value="ECO:0007669"/>
    <property type="project" value="InterPro"/>
</dbReference>
<keyword evidence="2" id="KW-0479">Metal-binding</keyword>
<feature type="compositionally biased region" description="Low complexity" evidence="4">
    <location>
        <begin position="840"/>
        <end position="865"/>
    </location>
</feature>
<evidence type="ECO:0000313" key="6">
    <source>
        <dbReference type="EMBL" id="OJD36662.1"/>
    </source>
</evidence>
<name>A0A1J9R589_9PEZI</name>
<dbReference type="PANTHER" id="PTHR31001">
    <property type="entry name" value="UNCHARACTERIZED TRANSCRIPTIONAL REGULATORY PROTEIN"/>
    <property type="match status" value="1"/>
</dbReference>
<dbReference type="InterPro" id="IPR007219">
    <property type="entry name" value="XnlR_reg_dom"/>
</dbReference>
<feature type="region of interest" description="Disordered" evidence="4">
    <location>
        <begin position="110"/>
        <end position="132"/>
    </location>
</feature>
<evidence type="ECO:0000256" key="2">
    <source>
        <dbReference type="ARBA" id="ARBA00022723"/>
    </source>
</evidence>
<dbReference type="SMART" id="SM00066">
    <property type="entry name" value="GAL4"/>
    <property type="match status" value="1"/>
</dbReference>
<feature type="compositionally biased region" description="Low complexity" evidence="4">
    <location>
        <begin position="30"/>
        <end position="39"/>
    </location>
</feature>
<dbReference type="EMBL" id="MNUE01000010">
    <property type="protein sequence ID" value="OJD36662.1"/>
    <property type="molecule type" value="Genomic_DNA"/>
</dbReference>